<accession>A0ABP0TAH9</accession>
<reference evidence="2 3" key="1">
    <citation type="submission" date="2024-02" db="EMBL/GenBank/DDBJ databases">
        <authorList>
            <consortium name="ELIXIR-Norway"/>
            <consortium name="Elixir Norway"/>
        </authorList>
    </citation>
    <scope>NUCLEOTIDE SEQUENCE [LARGE SCALE GENOMIC DNA]</scope>
</reference>
<dbReference type="Proteomes" id="UP001497512">
    <property type="component" value="Chromosome 1"/>
</dbReference>
<evidence type="ECO:0000256" key="1">
    <source>
        <dbReference type="SAM" id="MobiDB-lite"/>
    </source>
</evidence>
<protein>
    <submittedName>
        <fullName evidence="2">Uncharacterized protein</fullName>
    </submittedName>
</protein>
<evidence type="ECO:0000313" key="3">
    <source>
        <dbReference type="Proteomes" id="UP001497512"/>
    </source>
</evidence>
<proteinExistence type="predicted"/>
<gene>
    <name evidence="2" type="ORF">CSSPTR1EN2_LOCUS929</name>
</gene>
<keyword evidence="3" id="KW-1185">Reference proteome</keyword>
<organism evidence="2 3">
    <name type="scientific">Sphagnum troendelagicum</name>
    <dbReference type="NCBI Taxonomy" id="128251"/>
    <lineage>
        <taxon>Eukaryota</taxon>
        <taxon>Viridiplantae</taxon>
        <taxon>Streptophyta</taxon>
        <taxon>Embryophyta</taxon>
        <taxon>Bryophyta</taxon>
        <taxon>Sphagnophytina</taxon>
        <taxon>Sphagnopsida</taxon>
        <taxon>Sphagnales</taxon>
        <taxon>Sphagnaceae</taxon>
        <taxon>Sphagnum</taxon>
    </lineage>
</organism>
<evidence type="ECO:0000313" key="2">
    <source>
        <dbReference type="EMBL" id="CAK9190516.1"/>
    </source>
</evidence>
<name>A0ABP0TAH9_9BRYO</name>
<feature type="region of interest" description="Disordered" evidence="1">
    <location>
        <begin position="318"/>
        <end position="338"/>
    </location>
</feature>
<sequence>MADDIMKSVAVSAMTTPSKLSTPTNGTMVSPKAFNKNKALSSAAKEVRTPPSLLSPKLLRPLKFARSPSPSPPPSSLAINVAPQVPADVIMPVSPRSPLAMIGAQRSMHTGITYPVNVWGPISKYGYLDEVPPTWVQRQHFGGKHDKLAKQRLQARRFCYMRHPRYKSIIEPDAHPKNSLFLNPKRKEFWRTDVEAVLHKEADQRKARQKELLEMWKNEEGLRRSELVRDRDDRYQAFLDLEKNLKDHPGFRNNKTGCCYDIFTHKCDEGHEGQKLIYKDEMRKWKATARALFIQSKTSATRPYNIINWLKYPPCRVLGPKPKSPPPTPPPKRNPDMILLNTSKGVLSFAHPLGPFGSLP</sequence>
<dbReference type="EMBL" id="OZ019893">
    <property type="protein sequence ID" value="CAK9190516.1"/>
    <property type="molecule type" value="Genomic_DNA"/>
</dbReference>
<feature type="compositionally biased region" description="Pro residues" evidence="1">
    <location>
        <begin position="322"/>
        <end position="332"/>
    </location>
</feature>